<accession>A0A2Z5ZF47</accession>
<dbReference type="GO" id="GO:0022857">
    <property type="term" value="F:transmembrane transporter activity"/>
    <property type="evidence" value="ECO:0007669"/>
    <property type="project" value="InterPro"/>
</dbReference>
<organism evidence="1 2">
    <name type="scientific">Acetobacter orientalis</name>
    <dbReference type="NCBI Taxonomy" id="146474"/>
    <lineage>
        <taxon>Bacteria</taxon>
        <taxon>Pseudomonadati</taxon>
        <taxon>Pseudomonadota</taxon>
        <taxon>Alphaproteobacteria</taxon>
        <taxon>Acetobacterales</taxon>
        <taxon>Acetobacteraceae</taxon>
        <taxon>Acetobacter</taxon>
    </lineage>
</organism>
<dbReference type="AlphaFoldDB" id="A0A2Z5ZF47"/>
<evidence type="ECO:0000313" key="1">
    <source>
        <dbReference type="EMBL" id="BBC78857.1"/>
    </source>
</evidence>
<dbReference type="EMBL" id="AP018515">
    <property type="protein sequence ID" value="BBC78857.1"/>
    <property type="molecule type" value="Genomic_DNA"/>
</dbReference>
<dbReference type="Proteomes" id="UP000270034">
    <property type="component" value="Chromosome"/>
</dbReference>
<dbReference type="KEGG" id="aot:AcetOri_orf00734"/>
<dbReference type="InterPro" id="IPR006726">
    <property type="entry name" value="PHBA_efflux_AaeB/fusaric-R"/>
</dbReference>
<proteinExistence type="predicted"/>
<dbReference type="GO" id="GO:0005886">
    <property type="term" value="C:plasma membrane"/>
    <property type="evidence" value="ECO:0007669"/>
    <property type="project" value="InterPro"/>
</dbReference>
<protein>
    <submittedName>
        <fullName evidence="1">Fusaric acid resistance protein FusB</fullName>
    </submittedName>
</protein>
<name>A0A2Z5ZF47_9PROT</name>
<reference evidence="1 2" key="1">
    <citation type="submission" date="2018-02" db="EMBL/GenBank/DDBJ databases">
        <title>Acetobacter orientalis genome.</title>
        <authorList>
            <person name="Nakashima N."/>
            <person name="Tamura T."/>
        </authorList>
    </citation>
    <scope>NUCLEOTIDE SEQUENCE [LARGE SCALE GENOMIC DNA]</scope>
    <source>
        <strain evidence="1 2">FAN1</strain>
    </source>
</reference>
<sequence length="100" mass="10894">MSGTQQQAEQKHAAGPLGLLGWFAVFSAARSQTSWREKLKWLLEPSVGDLAFALRSSLAAGLSLLIAMWMELDSPQWAPLSVWVVAQSSRGRAFQKHGGV</sequence>
<evidence type="ECO:0000313" key="2">
    <source>
        <dbReference type="Proteomes" id="UP000270034"/>
    </source>
</evidence>
<gene>
    <name evidence="1" type="ORF">AcetOrient_orf00734</name>
</gene>
<dbReference type="Pfam" id="PF04632">
    <property type="entry name" value="FUSC"/>
    <property type="match status" value="1"/>
</dbReference>